<dbReference type="OrthoDB" id="10019231at2759"/>
<dbReference type="InterPro" id="IPR029058">
    <property type="entry name" value="AB_hydrolase_fold"/>
</dbReference>
<keyword evidence="2" id="KW-0378">Hydrolase</keyword>
<dbReference type="EMBL" id="ML979132">
    <property type="protein sequence ID" value="KAF1921885.1"/>
    <property type="molecule type" value="Genomic_DNA"/>
</dbReference>
<dbReference type="SUPFAM" id="SSF53474">
    <property type="entry name" value="alpha/beta-Hydrolases"/>
    <property type="match status" value="1"/>
</dbReference>
<dbReference type="PANTHER" id="PTHR17630:SF55">
    <property type="entry name" value="DIENELACTONE HYDROLASE FAMILY PROTEIN (AFU_ORTHOLOGUE AFUA_1G01900)"/>
    <property type="match status" value="1"/>
</dbReference>
<proteinExistence type="predicted"/>
<protein>
    <submittedName>
        <fullName evidence="2">Alpha/Beta hydrolase protein</fullName>
    </submittedName>
</protein>
<evidence type="ECO:0000313" key="3">
    <source>
        <dbReference type="Proteomes" id="UP000800096"/>
    </source>
</evidence>
<dbReference type="Proteomes" id="UP000800096">
    <property type="component" value="Unassembled WGS sequence"/>
</dbReference>
<feature type="domain" description="Dienelactone hydrolase" evidence="1">
    <location>
        <begin position="31"/>
        <end position="241"/>
    </location>
</feature>
<name>A0A6A5R1E3_AMPQU</name>
<sequence>MSCDNCKSGFAWEGNSNGKETTLGKNKAYVTGDNKDAAILIVCDIFGWTLPNIRILADHYAREANATVYVPDFFNGEVVDPEALSNPEKAKNFDLMAFIGRNSKEIRWPEIKASAQELKKQYRKVAAIGFCYGGWACFKLAADPSLIDAISTAHPSLLDKAEIDAVKVPVQVLSPENDFAYTEELKAYTVETLPKTGVQWEYIYFPGLTHGFAARGDPEDKKQKDGLERAKRVAVNFFNEFLH</sequence>
<reference evidence="2" key="1">
    <citation type="journal article" date="2020" name="Stud. Mycol.">
        <title>101 Dothideomycetes genomes: a test case for predicting lifestyles and emergence of pathogens.</title>
        <authorList>
            <person name="Haridas S."/>
            <person name="Albert R."/>
            <person name="Binder M."/>
            <person name="Bloem J."/>
            <person name="Labutti K."/>
            <person name="Salamov A."/>
            <person name="Andreopoulos B."/>
            <person name="Baker S."/>
            <person name="Barry K."/>
            <person name="Bills G."/>
            <person name="Bluhm B."/>
            <person name="Cannon C."/>
            <person name="Castanera R."/>
            <person name="Culley D."/>
            <person name="Daum C."/>
            <person name="Ezra D."/>
            <person name="Gonzalez J."/>
            <person name="Henrissat B."/>
            <person name="Kuo A."/>
            <person name="Liang C."/>
            <person name="Lipzen A."/>
            <person name="Lutzoni F."/>
            <person name="Magnuson J."/>
            <person name="Mondo S."/>
            <person name="Nolan M."/>
            <person name="Ohm R."/>
            <person name="Pangilinan J."/>
            <person name="Park H.-J."/>
            <person name="Ramirez L."/>
            <person name="Alfaro M."/>
            <person name="Sun H."/>
            <person name="Tritt A."/>
            <person name="Yoshinaga Y."/>
            <person name="Zwiers L.-H."/>
            <person name="Turgeon B."/>
            <person name="Goodwin S."/>
            <person name="Spatafora J."/>
            <person name="Crous P."/>
            <person name="Grigoriev I."/>
        </authorList>
    </citation>
    <scope>NUCLEOTIDE SEQUENCE</scope>
    <source>
        <strain evidence="2">HMLAC05119</strain>
    </source>
</reference>
<evidence type="ECO:0000313" key="2">
    <source>
        <dbReference type="EMBL" id="KAF1921885.1"/>
    </source>
</evidence>
<accession>A0A6A5R1E3</accession>
<dbReference type="InterPro" id="IPR002925">
    <property type="entry name" value="Dienelactn_hydro"/>
</dbReference>
<dbReference type="AlphaFoldDB" id="A0A6A5R1E3"/>
<evidence type="ECO:0000259" key="1">
    <source>
        <dbReference type="Pfam" id="PF01738"/>
    </source>
</evidence>
<dbReference type="Pfam" id="PF01738">
    <property type="entry name" value="DLH"/>
    <property type="match status" value="1"/>
</dbReference>
<dbReference type="Gene3D" id="3.40.50.1820">
    <property type="entry name" value="alpha/beta hydrolase"/>
    <property type="match status" value="1"/>
</dbReference>
<dbReference type="GO" id="GO:0016787">
    <property type="term" value="F:hydrolase activity"/>
    <property type="evidence" value="ECO:0007669"/>
    <property type="project" value="UniProtKB-KW"/>
</dbReference>
<organism evidence="2 3">
    <name type="scientific">Ampelomyces quisqualis</name>
    <name type="common">Powdery mildew agent</name>
    <dbReference type="NCBI Taxonomy" id="50730"/>
    <lineage>
        <taxon>Eukaryota</taxon>
        <taxon>Fungi</taxon>
        <taxon>Dikarya</taxon>
        <taxon>Ascomycota</taxon>
        <taxon>Pezizomycotina</taxon>
        <taxon>Dothideomycetes</taxon>
        <taxon>Pleosporomycetidae</taxon>
        <taxon>Pleosporales</taxon>
        <taxon>Pleosporineae</taxon>
        <taxon>Phaeosphaeriaceae</taxon>
        <taxon>Ampelomyces</taxon>
    </lineage>
</organism>
<dbReference type="PANTHER" id="PTHR17630">
    <property type="entry name" value="DIENELACTONE HYDROLASE"/>
    <property type="match status" value="1"/>
</dbReference>
<gene>
    <name evidence="2" type="ORF">BDU57DRAFT_510910</name>
</gene>
<keyword evidence="3" id="KW-1185">Reference proteome</keyword>